<evidence type="ECO:0000256" key="1">
    <source>
        <dbReference type="SAM" id="Phobius"/>
    </source>
</evidence>
<evidence type="ECO:0000313" key="2">
    <source>
        <dbReference type="EMBL" id="HIR14698.1"/>
    </source>
</evidence>
<keyword evidence="1" id="KW-0472">Membrane</keyword>
<gene>
    <name evidence="2" type="ORF">IAB31_12330</name>
</gene>
<accession>A0A9D1DBF2</accession>
<dbReference type="AlphaFoldDB" id="A0A9D1DBF2"/>
<comment type="caution">
    <text evidence="2">The sequence shown here is derived from an EMBL/GenBank/DDBJ whole genome shotgun (WGS) entry which is preliminary data.</text>
</comment>
<evidence type="ECO:0000313" key="3">
    <source>
        <dbReference type="Proteomes" id="UP000886757"/>
    </source>
</evidence>
<feature type="transmembrane region" description="Helical" evidence="1">
    <location>
        <begin position="43"/>
        <end position="62"/>
    </location>
</feature>
<organism evidence="2 3">
    <name type="scientific">Candidatus Choladousia intestinavium</name>
    <dbReference type="NCBI Taxonomy" id="2840727"/>
    <lineage>
        <taxon>Bacteria</taxon>
        <taxon>Bacillati</taxon>
        <taxon>Bacillota</taxon>
        <taxon>Clostridia</taxon>
        <taxon>Lachnospirales</taxon>
        <taxon>Lachnospiraceae</taxon>
        <taxon>Lachnospiraceae incertae sedis</taxon>
        <taxon>Candidatus Choladousia</taxon>
    </lineage>
</organism>
<keyword evidence="1" id="KW-0812">Transmembrane</keyword>
<dbReference type="Proteomes" id="UP000886757">
    <property type="component" value="Unassembled WGS sequence"/>
</dbReference>
<keyword evidence="1" id="KW-1133">Transmembrane helix</keyword>
<proteinExistence type="predicted"/>
<protein>
    <submittedName>
        <fullName evidence="2">Uncharacterized protein</fullName>
    </submittedName>
</protein>
<reference evidence="2" key="2">
    <citation type="journal article" date="2021" name="PeerJ">
        <title>Extensive microbial diversity within the chicken gut microbiome revealed by metagenomics and culture.</title>
        <authorList>
            <person name="Gilroy R."/>
            <person name="Ravi A."/>
            <person name="Getino M."/>
            <person name="Pursley I."/>
            <person name="Horton D.L."/>
            <person name="Alikhan N.F."/>
            <person name="Baker D."/>
            <person name="Gharbi K."/>
            <person name="Hall N."/>
            <person name="Watson M."/>
            <person name="Adriaenssens E.M."/>
            <person name="Foster-Nyarko E."/>
            <person name="Jarju S."/>
            <person name="Secka A."/>
            <person name="Antonio M."/>
            <person name="Oren A."/>
            <person name="Chaudhuri R.R."/>
            <person name="La Ragione R."/>
            <person name="Hildebrand F."/>
            <person name="Pallen M.J."/>
        </authorList>
    </citation>
    <scope>NUCLEOTIDE SEQUENCE</scope>
    <source>
        <strain evidence="2">ChiSjej4B22-8148</strain>
    </source>
</reference>
<feature type="transmembrane region" description="Helical" evidence="1">
    <location>
        <begin position="12"/>
        <end position="31"/>
    </location>
</feature>
<dbReference type="EMBL" id="DVGK01000142">
    <property type="protein sequence ID" value="HIR14698.1"/>
    <property type="molecule type" value="Genomic_DNA"/>
</dbReference>
<sequence>MKKTEFLKKAAGHACIICSIVMVVIQILDWYNPFMDFMGHSMFVLYILCAAATFLGICQVYIEKRETGGRRTGKVRKR</sequence>
<reference evidence="2" key="1">
    <citation type="submission" date="2020-10" db="EMBL/GenBank/DDBJ databases">
        <authorList>
            <person name="Gilroy R."/>
        </authorList>
    </citation>
    <scope>NUCLEOTIDE SEQUENCE</scope>
    <source>
        <strain evidence="2">ChiSjej4B22-8148</strain>
    </source>
</reference>
<name>A0A9D1DBF2_9FIRM</name>